<dbReference type="RefSeq" id="WP_113054260.1">
    <property type="nucleotide sequence ID" value="NZ_QEVW01000011.1"/>
</dbReference>
<feature type="chain" id="PRO_5016445967" description="P/Homo B domain-containing protein" evidence="1">
    <location>
        <begin position="25"/>
        <end position="168"/>
    </location>
</feature>
<protein>
    <recommendedName>
        <fullName evidence="4">P/Homo B domain-containing protein</fullName>
    </recommendedName>
</protein>
<gene>
    <name evidence="2" type="ORF">DC345_18175</name>
</gene>
<dbReference type="AlphaFoldDB" id="A0A329QNH5"/>
<evidence type="ECO:0008006" key="4">
    <source>
        <dbReference type="Google" id="ProtNLM"/>
    </source>
</evidence>
<reference evidence="2 3" key="1">
    <citation type="submission" date="2018-04" db="EMBL/GenBank/DDBJ databases">
        <title>Paenibacillus taichungensis Genome sequencing and assembly.</title>
        <authorList>
            <person name="Xu J."/>
            <person name="Rensing C."/>
            <person name="Mazhar H.S."/>
        </authorList>
    </citation>
    <scope>NUCLEOTIDE SEQUENCE [LARGE SCALE GENOMIC DNA]</scope>
    <source>
        <strain evidence="2 3">NC1</strain>
    </source>
</reference>
<evidence type="ECO:0000313" key="2">
    <source>
        <dbReference type="EMBL" id="RAW13716.1"/>
    </source>
</evidence>
<keyword evidence="1" id="KW-0732">Signal</keyword>
<evidence type="ECO:0000256" key="1">
    <source>
        <dbReference type="SAM" id="SignalP"/>
    </source>
</evidence>
<dbReference type="EMBL" id="QEVW01000011">
    <property type="protein sequence ID" value="RAW13716.1"/>
    <property type="molecule type" value="Genomic_DNA"/>
</dbReference>
<dbReference type="Proteomes" id="UP000250642">
    <property type="component" value="Unassembled WGS sequence"/>
</dbReference>
<accession>A0A329QNH5</accession>
<comment type="caution">
    <text evidence="2">The sequence shown here is derived from an EMBL/GenBank/DDBJ whole genome shotgun (WGS) entry which is preliminary data.</text>
</comment>
<sequence length="168" mass="18198">MNKKKLSAAILATAMLTLTSVASAAEVVKGNPNQQPSVSTTVSGATQEYVDIRTKVIDEAIFYPMDAILISNVTHTGSTAYKGEFTTAKGNGDQLNVWVNNKASTPVYVTISRDGTDIHSSYKLDGGAQKTFNFIQYVPEGGITGNWKVYVYNSDGSKYNLNINARQF</sequence>
<feature type="signal peptide" evidence="1">
    <location>
        <begin position="1"/>
        <end position="24"/>
    </location>
</feature>
<name>A0A329QNH5_9BACL</name>
<proteinExistence type="predicted"/>
<organism evidence="2 3">
    <name type="scientific">Paenibacillus taichungensis</name>
    <dbReference type="NCBI Taxonomy" id="484184"/>
    <lineage>
        <taxon>Bacteria</taxon>
        <taxon>Bacillati</taxon>
        <taxon>Bacillota</taxon>
        <taxon>Bacilli</taxon>
        <taxon>Bacillales</taxon>
        <taxon>Paenibacillaceae</taxon>
        <taxon>Paenibacillus</taxon>
    </lineage>
</organism>
<evidence type="ECO:0000313" key="3">
    <source>
        <dbReference type="Proteomes" id="UP000250642"/>
    </source>
</evidence>